<sequence length="401" mass="43805">MHSFQPDAQGPLKGIRVLDLSRLVAGNMLSLQLADFGAEVIKIEDPKKGDPLRDWRVEGLSVHWKVYARNKKSVTLNLRDAQARDLLMRLVDTAQVFIENYRPGTLEKMGFGPNVLHARNPKLIIVRVTGWGQDGPYKDRPGFGTLVEGVSTFAAKNGFPDRPPVLPPLALADMIAGLYGTSAVLNALRSIEVGGGKGQVIDLPLLDPIYSLLGPEAAIYQLTGEVRPRTGSRSATAGPRNVFETKDGRFIAISASIQGMVERLFRAVGRPDMITDPRFRTNADRVKNAEEAEAPIREFILERTLDDALAVFERAEVTAAPVYDIDQFVADPHVKARGILMDYPDEEMGSVPMHAVVPRLSETPGAIRHAAPSLGEHNAELLGELGLDAVAVEDCRKRGVI</sequence>
<dbReference type="KEGG" id="vgo:GJW-30_1_03136"/>
<proteinExistence type="predicted"/>
<keyword evidence="3" id="KW-1185">Reference proteome</keyword>
<dbReference type="RefSeq" id="WP_096356935.1">
    <property type="nucleotide sequence ID" value="NZ_AP014946.1"/>
</dbReference>
<protein>
    <submittedName>
        <fullName evidence="2">Bile acid-CoA hydrolase</fullName>
        <ecNumber evidence="2">3.1.2.26</ecNumber>
    </submittedName>
</protein>
<dbReference type="EC" id="3.1.2.26" evidence="2"/>
<name>A0A0S3PXE8_9BRAD</name>
<evidence type="ECO:0000256" key="1">
    <source>
        <dbReference type="ARBA" id="ARBA00022679"/>
    </source>
</evidence>
<gene>
    <name evidence="2" type="primary">baiF</name>
    <name evidence="2" type="ORF">GJW-30_1_03136</name>
</gene>
<organism evidence="2 3">
    <name type="scientific">Variibacter gotjawalensis</name>
    <dbReference type="NCBI Taxonomy" id="1333996"/>
    <lineage>
        <taxon>Bacteria</taxon>
        <taxon>Pseudomonadati</taxon>
        <taxon>Pseudomonadota</taxon>
        <taxon>Alphaproteobacteria</taxon>
        <taxon>Hyphomicrobiales</taxon>
        <taxon>Nitrobacteraceae</taxon>
        <taxon>Variibacter</taxon>
    </lineage>
</organism>
<evidence type="ECO:0000313" key="3">
    <source>
        <dbReference type="Proteomes" id="UP000236884"/>
    </source>
</evidence>
<dbReference type="OrthoDB" id="9806585at2"/>
<dbReference type="Gene3D" id="3.40.50.10540">
    <property type="entry name" value="Crotonobetainyl-coa:carnitine coa-transferase, domain 1"/>
    <property type="match status" value="1"/>
</dbReference>
<dbReference type="GO" id="GO:0008410">
    <property type="term" value="F:CoA-transferase activity"/>
    <property type="evidence" value="ECO:0007669"/>
    <property type="project" value="TreeGrafter"/>
</dbReference>
<dbReference type="InterPro" id="IPR044855">
    <property type="entry name" value="CoA-Trfase_III_dom3_sf"/>
</dbReference>
<dbReference type="SUPFAM" id="SSF89796">
    <property type="entry name" value="CoA-transferase family III (CaiB/BaiF)"/>
    <property type="match status" value="1"/>
</dbReference>
<dbReference type="GO" id="GO:0016787">
    <property type="term" value="F:hydrolase activity"/>
    <property type="evidence" value="ECO:0007669"/>
    <property type="project" value="UniProtKB-KW"/>
</dbReference>
<dbReference type="Proteomes" id="UP000236884">
    <property type="component" value="Chromosome"/>
</dbReference>
<keyword evidence="1" id="KW-0808">Transferase</keyword>
<dbReference type="InterPro" id="IPR003673">
    <property type="entry name" value="CoA-Trfase_fam_III"/>
</dbReference>
<dbReference type="EMBL" id="AP014946">
    <property type="protein sequence ID" value="BAT60590.1"/>
    <property type="molecule type" value="Genomic_DNA"/>
</dbReference>
<accession>A0A0S3PXE8</accession>
<dbReference type="Pfam" id="PF02515">
    <property type="entry name" value="CoA_transf_3"/>
    <property type="match status" value="1"/>
</dbReference>
<dbReference type="PANTHER" id="PTHR48207">
    <property type="entry name" value="SUCCINATE--HYDROXYMETHYLGLUTARATE COA-TRANSFERASE"/>
    <property type="match status" value="1"/>
</dbReference>
<dbReference type="Gene3D" id="3.30.1540.10">
    <property type="entry name" value="formyl-coa transferase, domain 3"/>
    <property type="match status" value="1"/>
</dbReference>
<dbReference type="InterPro" id="IPR050483">
    <property type="entry name" value="CoA-transferase_III_domain"/>
</dbReference>
<dbReference type="AlphaFoldDB" id="A0A0S3PXE8"/>
<reference evidence="2 3" key="1">
    <citation type="submission" date="2015-08" db="EMBL/GenBank/DDBJ databases">
        <title>Investigation of the bacterial diversity of lava forest soil.</title>
        <authorList>
            <person name="Lee J.S."/>
        </authorList>
    </citation>
    <scope>NUCLEOTIDE SEQUENCE [LARGE SCALE GENOMIC DNA]</scope>
    <source>
        <strain evidence="2 3">GJW-30</strain>
    </source>
</reference>
<keyword evidence="2" id="KW-0378">Hydrolase</keyword>
<evidence type="ECO:0000313" key="2">
    <source>
        <dbReference type="EMBL" id="BAT60590.1"/>
    </source>
</evidence>
<dbReference type="InterPro" id="IPR023606">
    <property type="entry name" value="CoA-Trfase_III_dom_1_sf"/>
</dbReference>
<dbReference type="PANTHER" id="PTHR48207:SF4">
    <property type="entry name" value="BLL6097 PROTEIN"/>
    <property type="match status" value="1"/>
</dbReference>